<accession>A0A265EAN1</accession>
<evidence type="ECO:0000256" key="8">
    <source>
        <dbReference type="SAM" id="Phobius"/>
    </source>
</evidence>
<proteinExistence type="inferred from homology"/>
<comment type="subcellular location">
    <subcellularLocation>
        <location evidence="1">Cell membrane</location>
        <topology evidence="1">Multi-pass membrane protein</topology>
    </subcellularLocation>
</comment>
<sequence>MVRLLKDNAVLSISAIIVLAVVIWGVFMPDSMIATTGNIMDFITAELGWFYVLSTALFIIFCLYLGVGPFRNMKLGKRDEEAEYTYFQWIGMLFAAGMGVGLVFWGTAEPLSHFANPPAGLEPESQAAAEQSLVLSVFHWGIHPWAIYSIVALSLAFAKFRKDLPGLISSTFYPLIGSYISKWPGKTIDIIAVLATTVGIATSFGLSAMQFGVGLEHVFGLPNNNVSQLIIIGGVTVIFLLSVVTGISKGMKYLSVTNLAIAAVLLSIVLILGPTTYLIEHVSKTIGGYGSGLFGMTFNTTPYSEDNTWMSNWTLFYWAWLISWSPFVGTFIARVSKGRTLGEFMFGVLIIPTLGTLVWFVVFGGSGLFMELDGQTSMSDTVTQTPEVGLFLLLDQFPGAILLNIMALVLIAIFFITSANSATYVLGVFTSEGNLNPSNKVLITWGILLSSIASVLLLSGGLDGLQSIATITALPFGVIMIFMMIALYRNLRTEGRSNQKIKDEEHW</sequence>
<feature type="transmembrane region" description="Helical" evidence="8">
    <location>
        <begin position="229"/>
        <end position="247"/>
    </location>
</feature>
<gene>
    <name evidence="9" type="ORF">CFN03_00840</name>
</gene>
<organism evidence="9 10">
    <name type="scientific">Salinicoccus roseus</name>
    <dbReference type="NCBI Taxonomy" id="45670"/>
    <lineage>
        <taxon>Bacteria</taxon>
        <taxon>Bacillati</taxon>
        <taxon>Bacillota</taxon>
        <taxon>Bacilli</taxon>
        <taxon>Bacillales</taxon>
        <taxon>Staphylococcaceae</taxon>
        <taxon>Salinicoccus</taxon>
    </lineage>
</organism>
<feature type="transmembrane region" description="Helical" evidence="8">
    <location>
        <begin position="468"/>
        <end position="488"/>
    </location>
</feature>
<feature type="transmembrane region" description="Helical" evidence="8">
    <location>
        <begin position="142"/>
        <end position="160"/>
    </location>
</feature>
<feature type="transmembrane region" description="Helical" evidence="8">
    <location>
        <begin position="86"/>
        <end position="108"/>
    </location>
</feature>
<evidence type="ECO:0000256" key="6">
    <source>
        <dbReference type="ARBA" id="ARBA00022989"/>
    </source>
</evidence>
<evidence type="ECO:0000256" key="4">
    <source>
        <dbReference type="ARBA" id="ARBA00022475"/>
    </source>
</evidence>
<dbReference type="Proteomes" id="UP000216682">
    <property type="component" value="Unassembled WGS sequence"/>
</dbReference>
<reference evidence="9 10" key="1">
    <citation type="submission" date="2017-07" db="EMBL/GenBank/DDBJ databases">
        <title>Shotgun whole genome sequences of three halophilic bacterial isolates.</title>
        <authorList>
            <person name="Pozzo T."/>
            <person name="Higdon S.M."/>
            <person name="Quillaguaman J."/>
        </authorList>
    </citation>
    <scope>NUCLEOTIDE SEQUENCE [LARGE SCALE GENOMIC DNA]</scope>
    <source>
        <strain evidence="9 10">BU-1</strain>
    </source>
</reference>
<feature type="transmembrane region" description="Helical" evidence="8">
    <location>
        <begin position="259"/>
        <end position="279"/>
    </location>
</feature>
<feature type="transmembrane region" description="Helical" evidence="8">
    <location>
        <begin position="345"/>
        <end position="370"/>
    </location>
</feature>
<keyword evidence="5 8" id="KW-0812">Transmembrane</keyword>
<feature type="transmembrane region" description="Helical" evidence="8">
    <location>
        <begin position="47"/>
        <end position="65"/>
    </location>
</feature>
<evidence type="ECO:0000256" key="3">
    <source>
        <dbReference type="ARBA" id="ARBA00022448"/>
    </source>
</evidence>
<dbReference type="Pfam" id="PF02028">
    <property type="entry name" value="BCCT"/>
    <property type="match status" value="1"/>
</dbReference>
<feature type="transmembrane region" description="Helical" evidence="8">
    <location>
        <begin position="401"/>
        <end position="429"/>
    </location>
</feature>
<evidence type="ECO:0000256" key="5">
    <source>
        <dbReference type="ARBA" id="ARBA00022692"/>
    </source>
</evidence>
<keyword evidence="4" id="KW-1003">Cell membrane</keyword>
<keyword evidence="7 8" id="KW-0472">Membrane</keyword>
<dbReference type="NCBIfam" id="TIGR00842">
    <property type="entry name" value="bcct"/>
    <property type="match status" value="1"/>
</dbReference>
<keyword evidence="6 8" id="KW-1133">Transmembrane helix</keyword>
<dbReference type="EMBL" id="NPEZ01000001">
    <property type="protein sequence ID" value="OZT78647.1"/>
    <property type="molecule type" value="Genomic_DNA"/>
</dbReference>
<dbReference type="GO" id="GO:0005886">
    <property type="term" value="C:plasma membrane"/>
    <property type="evidence" value="ECO:0007669"/>
    <property type="project" value="UniProtKB-SubCell"/>
</dbReference>
<evidence type="ECO:0000256" key="2">
    <source>
        <dbReference type="ARBA" id="ARBA00005658"/>
    </source>
</evidence>
<evidence type="ECO:0000313" key="9">
    <source>
        <dbReference type="EMBL" id="OZT78647.1"/>
    </source>
</evidence>
<comment type="similarity">
    <text evidence="2">Belongs to the BCCT transporter (TC 2.A.15) family.</text>
</comment>
<evidence type="ECO:0000256" key="7">
    <source>
        <dbReference type="ARBA" id="ARBA00023136"/>
    </source>
</evidence>
<dbReference type="PANTHER" id="PTHR30047">
    <property type="entry name" value="HIGH-AFFINITY CHOLINE TRANSPORT PROTEIN-RELATED"/>
    <property type="match status" value="1"/>
</dbReference>
<dbReference type="AlphaFoldDB" id="A0A265EAN1"/>
<feature type="transmembrane region" description="Helical" evidence="8">
    <location>
        <begin position="441"/>
        <end position="462"/>
    </location>
</feature>
<dbReference type="PANTHER" id="PTHR30047:SF7">
    <property type="entry name" value="HIGH-AFFINITY CHOLINE TRANSPORT PROTEIN"/>
    <property type="match status" value="1"/>
</dbReference>
<evidence type="ECO:0000313" key="10">
    <source>
        <dbReference type="Proteomes" id="UP000216682"/>
    </source>
</evidence>
<feature type="transmembrane region" description="Helical" evidence="8">
    <location>
        <begin position="190"/>
        <end position="209"/>
    </location>
</feature>
<name>A0A265EAN1_9STAP</name>
<comment type="caution">
    <text evidence="9">The sequence shown here is derived from an EMBL/GenBank/DDBJ whole genome shotgun (WGS) entry which is preliminary data.</text>
</comment>
<feature type="transmembrane region" description="Helical" evidence="8">
    <location>
        <begin position="9"/>
        <end position="27"/>
    </location>
</feature>
<keyword evidence="3" id="KW-0813">Transport</keyword>
<dbReference type="InterPro" id="IPR000060">
    <property type="entry name" value="BCCT_transptr"/>
</dbReference>
<protein>
    <submittedName>
        <fullName evidence="9">BCCT family transporter</fullName>
    </submittedName>
</protein>
<evidence type="ECO:0000256" key="1">
    <source>
        <dbReference type="ARBA" id="ARBA00004651"/>
    </source>
</evidence>
<dbReference type="GO" id="GO:0022857">
    <property type="term" value="F:transmembrane transporter activity"/>
    <property type="evidence" value="ECO:0007669"/>
    <property type="project" value="InterPro"/>
</dbReference>
<feature type="transmembrane region" description="Helical" evidence="8">
    <location>
        <begin position="315"/>
        <end position="333"/>
    </location>
</feature>